<dbReference type="Pfam" id="PF03466">
    <property type="entry name" value="LysR_substrate"/>
    <property type="match status" value="1"/>
</dbReference>
<dbReference type="PRINTS" id="PR00039">
    <property type="entry name" value="HTHLYSR"/>
</dbReference>
<comment type="similarity">
    <text evidence="1">Belongs to the LysR transcriptional regulatory family.</text>
</comment>
<dbReference type="PANTHER" id="PTHR30126">
    <property type="entry name" value="HTH-TYPE TRANSCRIPTIONAL REGULATOR"/>
    <property type="match status" value="1"/>
</dbReference>
<dbReference type="GO" id="GO:0000976">
    <property type="term" value="F:transcription cis-regulatory region binding"/>
    <property type="evidence" value="ECO:0007669"/>
    <property type="project" value="TreeGrafter"/>
</dbReference>
<dbReference type="EMBL" id="LMBR01000187">
    <property type="protein sequence ID" value="KUL23016.1"/>
    <property type="molecule type" value="Genomic_DNA"/>
</dbReference>
<dbReference type="SUPFAM" id="SSF46785">
    <property type="entry name" value="Winged helix' DNA-binding domain"/>
    <property type="match status" value="1"/>
</dbReference>
<dbReference type="Gene3D" id="3.40.190.10">
    <property type="entry name" value="Periplasmic binding protein-like II"/>
    <property type="match status" value="2"/>
</dbReference>
<evidence type="ECO:0000256" key="2">
    <source>
        <dbReference type="ARBA" id="ARBA00023015"/>
    </source>
</evidence>
<proteinExistence type="inferred from homology"/>
<dbReference type="Pfam" id="PF00126">
    <property type="entry name" value="HTH_1"/>
    <property type="match status" value="1"/>
</dbReference>
<dbReference type="PROSITE" id="PS50931">
    <property type="entry name" value="HTH_LYSR"/>
    <property type="match status" value="1"/>
</dbReference>
<gene>
    <name evidence="6" type="ORF">ASB62_07450</name>
</gene>
<dbReference type="OrthoDB" id="9785745at2"/>
<evidence type="ECO:0000256" key="3">
    <source>
        <dbReference type="ARBA" id="ARBA00023125"/>
    </source>
</evidence>
<protein>
    <submittedName>
        <fullName evidence="6">Transcriptional regulator</fullName>
    </submittedName>
</protein>
<name>A0A101JA53_CHLLI</name>
<evidence type="ECO:0000313" key="6">
    <source>
        <dbReference type="EMBL" id="KUL23016.1"/>
    </source>
</evidence>
<dbReference type="PANTHER" id="PTHR30126:SF39">
    <property type="entry name" value="HTH-TYPE TRANSCRIPTIONAL REGULATOR CYSL"/>
    <property type="match status" value="1"/>
</dbReference>
<feature type="domain" description="HTH lysR-type" evidence="5">
    <location>
        <begin position="1"/>
        <end position="58"/>
    </location>
</feature>
<dbReference type="InterPro" id="IPR036388">
    <property type="entry name" value="WH-like_DNA-bd_sf"/>
</dbReference>
<evidence type="ECO:0000259" key="5">
    <source>
        <dbReference type="PROSITE" id="PS50931"/>
    </source>
</evidence>
<organism evidence="6 7">
    <name type="scientific">Chlorobium limicola</name>
    <dbReference type="NCBI Taxonomy" id="1092"/>
    <lineage>
        <taxon>Bacteria</taxon>
        <taxon>Pseudomonadati</taxon>
        <taxon>Chlorobiota</taxon>
        <taxon>Chlorobiia</taxon>
        <taxon>Chlorobiales</taxon>
        <taxon>Chlorobiaceae</taxon>
        <taxon>Chlorobium/Pelodictyon group</taxon>
        <taxon>Chlorobium</taxon>
    </lineage>
</organism>
<keyword evidence="4" id="KW-0804">Transcription</keyword>
<evidence type="ECO:0000313" key="7">
    <source>
        <dbReference type="Proteomes" id="UP000053937"/>
    </source>
</evidence>
<keyword evidence="2" id="KW-0805">Transcription regulation</keyword>
<keyword evidence="7" id="KW-1185">Reference proteome</keyword>
<dbReference type="AlphaFoldDB" id="A0A101JA53"/>
<evidence type="ECO:0000256" key="4">
    <source>
        <dbReference type="ARBA" id="ARBA00023163"/>
    </source>
</evidence>
<sequence length="303" mass="34201">MFDYRLKVFDAVARRLSFTKAAEELCITQPAVTKHIKELEKHFRAQLFERKGNGVALTEGGLLILKHTGLLREITRQLEYEIHRLHDAHQGLLKLGASTTVAQYVLPPLLAKFHRVYHDVNLQMLTANTEQVEQALIGKKIELGIIEGDSKRKDIIYTPLADDDIVLVSGAKNPRAKKEEIRIEDLVAIPLLLREPGSGTLEVITHALKSSNLRIADLAVEMYLGSSEAIKSYLLHSQCMAFISRHAIMHEVANGLLKVVTIRKFSIRRRFFFITLEGQIGGLPEVFMRFASDHYSDLLPAPF</sequence>
<dbReference type="InterPro" id="IPR036390">
    <property type="entry name" value="WH_DNA-bd_sf"/>
</dbReference>
<dbReference type="Gene3D" id="1.10.10.10">
    <property type="entry name" value="Winged helix-like DNA-binding domain superfamily/Winged helix DNA-binding domain"/>
    <property type="match status" value="1"/>
</dbReference>
<dbReference type="Proteomes" id="UP000053937">
    <property type="component" value="Unassembled WGS sequence"/>
</dbReference>
<keyword evidence="3" id="KW-0238">DNA-binding</keyword>
<dbReference type="InterPro" id="IPR000847">
    <property type="entry name" value="LysR_HTH_N"/>
</dbReference>
<evidence type="ECO:0000256" key="1">
    <source>
        <dbReference type="ARBA" id="ARBA00009437"/>
    </source>
</evidence>
<comment type="caution">
    <text evidence="6">The sequence shown here is derived from an EMBL/GenBank/DDBJ whole genome shotgun (WGS) entry which is preliminary data.</text>
</comment>
<dbReference type="InterPro" id="IPR005119">
    <property type="entry name" value="LysR_subst-bd"/>
</dbReference>
<accession>A0A101JA53</accession>
<reference evidence="6 7" key="1">
    <citation type="submission" date="2015-10" db="EMBL/GenBank/DDBJ databases">
        <title>Draft Genome Sequence of Chlorobium limicola strain Frasassi Growing under Artificial Lighting in the Frasassi Cave System.</title>
        <authorList>
            <person name="Mansor M."/>
            <person name="Macalady J."/>
        </authorList>
    </citation>
    <scope>NUCLEOTIDE SEQUENCE [LARGE SCALE GENOMIC DNA]</scope>
    <source>
        <strain evidence="6 7">Frasassi</strain>
    </source>
</reference>
<dbReference type="RefSeq" id="WP_059139287.1">
    <property type="nucleotide sequence ID" value="NZ_LMBR01000187.1"/>
</dbReference>
<dbReference type="SUPFAM" id="SSF53850">
    <property type="entry name" value="Periplasmic binding protein-like II"/>
    <property type="match status" value="1"/>
</dbReference>
<dbReference type="GO" id="GO:0003700">
    <property type="term" value="F:DNA-binding transcription factor activity"/>
    <property type="evidence" value="ECO:0007669"/>
    <property type="project" value="InterPro"/>
</dbReference>